<gene>
    <name evidence="2" type="ORF">Pyn_25164</name>
</gene>
<feature type="transmembrane region" description="Helical" evidence="1">
    <location>
        <begin position="69"/>
        <end position="93"/>
    </location>
</feature>
<keyword evidence="1" id="KW-1133">Transmembrane helix</keyword>
<keyword evidence="1" id="KW-0472">Membrane</keyword>
<evidence type="ECO:0000313" key="3">
    <source>
        <dbReference type="Proteomes" id="UP000250321"/>
    </source>
</evidence>
<dbReference type="Proteomes" id="UP000250321">
    <property type="component" value="Unassembled WGS sequence"/>
</dbReference>
<protein>
    <recommendedName>
        <fullName evidence="4">Transmembrane protein</fullName>
    </recommendedName>
</protein>
<dbReference type="EMBL" id="PJQY01002743">
    <property type="protein sequence ID" value="PQM42944.1"/>
    <property type="molecule type" value="Genomic_DNA"/>
</dbReference>
<comment type="caution">
    <text evidence="2">The sequence shown here is derived from an EMBL/GenBank/DDBJ whole genome shotgun (WGS) entry which is preliminary data.</text>
</comment>
<keyword evidence="3" id="KW-1185">Reference proteome</keyword>
<feature type="transmembrane region" description="Helical" evidence="1">
    <location>
        <begin position="44"/>
        <end position="63"/>
    </location>
</feature>
<keyword evidence="1" id="KW-0812">Transmembrane</keyword>
<proteinExistence type="predicted"/>
<feature type="transmembrane region" description="Helical" evidence="1">
    <location>
        <begin position="16"/>
        <end position="37"/>
    </location>
</feature>
<dbReference type="AlphaFoldDB" id="A0A314V246"/>
<name>A0A314V246_PRUYE</name>
<sequence length="109" mass="11916">MSIVGGTDGVWDALKVQIALIAWIMVALLLLGAAWVTCSPPFSVGYWFLFGGCRLAMVVRLVAEGLCGTYLLSVLGFPNVVLCLVGFCLVWAFCRYVGSWPLCVLYAFW</sequence>
<organism evidence="2 3">
    <name type="scientific">Prunus yedoensis var. nudiflora</name>
    <dbReference type="NCBI Taxonomy" id="2094558"/>
    <lineage>
        <taxon>Eukaryota</taxon>
        <taxon>Viridiplantae</taxon>
        <taxon>Streptophyta</taxon>
        <taxon>Embryophyta</taxon>
        <taxon>Tracheophyta</taxon>
        <taxon>Spermatophyta</taxon>
        <taxon>Magnoliopsida</taxon>
        <taxon>eudicotyledons</taxon>
        <taxon>Gunneridae</taxon>
        <taxon>Pentapetalae</taxon>
        <taxon>rosids</taxon>
        <taxon>fabids</taxon>
        <taxon>Rosales</taxon>
        <taxon>Rosaceae</taxon>
        <taxon>Amygdaloideae</taxon>
        <taxon>Amygdaleae</taxon>
        <taxon>Prunus</taxon>
    </lineage>
</organism>
<evidence type="ECO:0008006" key="4">
    <source>
        <dbReference type="Google" id="ProtNLM"/>
    </source>
</evidence>
<evidence type="ECO:0000313" key="2">
    <source>
        <dbReference type="EMBL" id="PQM42944.1"/>
    </source>
</evidence>
<accession>A0A314V246</accession>
<evidence type="ECO:0000256" key="1">
    <source>
        <dbReference type="SAM" id="Phobius"/>
    </source>
</evidence>
<reference evidence="2 3" key="1">
    <citation type="submission" date="2018-02" db="EMBL/GenBank/DDBJ databases">
        <title>Draft genome of wild Prunus yedoensis var. nudiflora.</title>
        <authorList>
            <person name="Baek S."/>
            <person name="Kim J.-H."/>
            <person name="Choi K."/>
            <person name="Kim G.-B."/>
            <person name="Cho A."/>
            <person name="Jang H."/>
            <person name="Shin C.-H."/>
            <person name="Yu H.-J."/>
            <person name="Mun J.-H."/>
        </authorList>
    </citation>
    <scope>NUCLEOTIDE SEQUENCE [LARGE SCALE GENOMIC DNA]</scope>
    <source>
        <strain evidence="3">cv. Jeju island</strain>
        <tissue evidence="2">Leaf</tissue>
    </source>
</reference>